<dbReference type="EMBL" id="OZ020108">
    <property type="protein sequence ID" value="CAK9260762.1"/>
    <property type="molecule type" value="Genomic_DNA"/>
</dbReference>
<feature type="region of interest" description="Disordered" evidence="4">
    <location>
        <begin position="1251"/>
        <end position="1308"/>
    </location>
</feature>
<feature type="region of interest" description="Disordered" evidence="4">
    <location>
        <begin position="831"/>
        <end position="907"/>
    </location>
</feature>
<feature type="region of interest" description="Disordered" evidence="4">
    <location>
        <begin position="1"/>
        <end position="21"/>
    </location>
</feature>
<evidence type="ECO:0000256" key="3">
    <source>
        <dbReference type="ARBA" id="ARBA00022833"/>
    </source>
</evidence>
<feature type="region of interest" description="Disordered" evidence="4">
    <location>
        <begin position="1415"/>
        <end position="1444"/>
    </location>
</feature>
<evidence type="ECO:0000256" key="2">
    <source>
        <dbReference type="ARBA" id="ARBA00022771"/>
    </source>
</evidence>
<feature type="compositionally biased region" description="Basic and acidic residues" evidence="4">
    <location>
        <begin position="1208"/>
        <end position="1221"/>
    </location>
</feature>
<feature type="region of interest" description="Disordered" evidence="4">
    <location>
        <begin position="1102"/>
        <end position="1227"/>
    </location>
</feature>
<feature type="compositionally biased region" description="Basic and acidic residues" evidence="4">
    <location>
        <begin position="11"/>
        <end position="21"/>
    </location>
</feature>
<accession>A0ABP0W2T1</accession>
<feature type="compositionally biased region" description="Basic and acidic residues" evidence="4">
    <location>
        <begin position="327"/>
        <end position="339"/>
    </location>
</feature>
<evidence type="ECO:0000259" key="5">
    <source>
        <dbReference type="PROSITE" id="PS51050"/>
    </source>
</evidence>
<feature type="compositionally biased region" description="Basic and acidic residues" evidence="4">
    <location>
        <begin position="1103"/>
        <end position="1130"/>
    </location>
</feature>
<feature type="compositionally biased region" description="Basic and acidic residues" evidence="4">
    <location>
        <begin position="438"/>
        <end position="462"/>
    </location>
</feature>
<evidence type="ECO:0000313" key="7">
    <source>
        <dbReference type="Proteomes" id="UP001497444"/>
    </source>
</evidence>
<dbReference type="Proteomes" id="UP001497444">
    <property type="component" value="Chromosome 13"/>
</dbReference>
<dbReference type="PANTHER" id="PTHR46524">
    <property type="entry name" value="CW-TYPE ZINC FINGER"/>
    <property type="match status" value="1"/>
</dbReference>
<name>A0ABP0W2T1_9BRYO</name>
<evidence type="ECO:0000256" key="1">
    <source>
        <dbReference type="ARBA" id="ARBA00022723"/>
    </source>
</evidence>
<feature type="compositionally biased region" description="Polar residues" evidence="4">
    <location>
        <begin position="976"/>
        <end position="985"/>
    </location>
</feature>
<keyword evidence="1" id="KW-0479">Metal-binding</keyword>
<keyword evidence="7" id="KW-1185">Reference proteome</keyword>
<feature type="compositionally biased region" description="Acidic residues" evidence="4">
    <location>
        <begin position="1"/>
        <end position="10"/>
    </location>
</feature>
<evidence type="ECO:0000256" key="4">
    <source>
        <dbReference type="SAM" id="MobiDB-lite"/>
    </source>
</evidence>
<feature type="region of interest" description="Disordered" evidence="4">
    <location>
        <begin position="966"/>
        <end position="985"/>
    </location>
</feature>
<feature type="compositionally biased region" description="Basic and acidic residues" evidence="4">
    <location>
        <begin position="346"/>
        <end position="357"/>
    </location>
</feature>
<feature type="compositionally biased region" description="Basic and acidic residues" evidence="4">
    <location>
        <begin position="837"/>
        <end position="905"/>
    </location>
</feature>
<keyword evidence="2" id="KW-0863">Zinc-finger</keyword>
<protein>
    <recommendedName>
        <fullName evidence="5">CW-type domain-containing protein</fullName>
    </recommendedName>
</protein>
<sequence length="1553" mass="169804">MEEEDTELEEGEAKEPCDPDKDFSYIDQKLYRLLGDQQKEFQGCTISTEKLGSKFGGYGTFLPTQARAPSMLANPLRPSHVLEATDSNKEPIKSMAGEADKAMLAGDEPLPQQPLPNKKNSVSSNDPVVTKKVMIRFKMGKGAGKEVNPKVIQNGLSLSYLSSASLEDDDKHNLSDAEFSPEPSPRSMIQIMMSYDTPRGLLSPLPPSFLEYLDYKETAPIRLKVNKRSKAPLSVRIRGVKEDPDGGKGRKIKENEREKHTGGGVEKKKVCEAVVVDARKKAGRDSAAVKQIHNEPVLLKGSAKVVRNDASNGEKQEASIVKVVEGPSKEDIESDKELMPKSSHGKQTDLKVERSGIISKEKDRSWKLSAVQDKDNEETAQAKEIVKQQAHKNQEAAKLIASEKDGNYKIGILTDGWKQGKDENKEVLISKAKEVLKKVKKESQKKDSQGDFTARDGNKEGGKAAAKGEWAPKIEPSNVAGQKDLRKDKKHLKSVKDRKVGKKQRDKGQGPLVEAITKAGGDEKLPGRMDTAAAAVVAMDPVVMPAQLVLDNWVQCDKCETWRLLLPGIDTPDSSAKWNCKMMVWMPGMNNCKFTEEETTAAVYSYLGLQNPKLAPTTGAAAELPPPSTTVMEPVSKKSAFQVEIKKSSMVTAGKKGLVDSVVMGAVKLREKEKNKCQHASGGEDLPIRKNVVNGGKRIQGSTLKHLKGGPNADILEGEETLHTEGNRVGRERNEAEAQALTSVSVKRKKQMEIADEGNEIQSVKKSKGNNNRVIGNGTCVEEYVKVGEHVSYSQRGKPGADVKKAKDTRYSRHTDIDTENIVSVLKDYMSSPGFHESGESEKGQDKKENGRTADGKRRSKLDLTKVRELNNKRLKKEHERESEDLEGKRPKQDVHRHTHLESKGHVMRTPLPSEQESEILELGAASSALAAPLNVIRSKNKGFNKAEVLNHSIPSKICPSPELSGIGSKAHGSPIESTVSSSPVQFRKGERECLSDQKGGWEKISVPNEGVVQQHFCAGESPKRGEHASHHSSGDEGEFYHPAATWNGPDAFQKQDYSHGACDEEGNWDEHRAVNAGFAYDHHQDCSAEQQQTEFNWDQDEHDGHYERRGNQNDHFDGDCDQGGRDQPPKKGVNAQADWHPSKCSPRDDWGRPSSQESHLDKTGGSSWCDGQPEHGEDVPIKDETLPVVSEHGARDYTLGNKGSSWKGERAAPVSRKESDSAMLHTLDTTTVPRRTPSAKAIVQVKEGTEEALKQECQPGQSKALMNSGRDGEGETSSSPIKKEHSHARNPAFSAAQSEGKALKHSADRLKNQPGLEIESTNLYLLAALKFLQAASIVENDNTESNRARETQSMMVYNDTATLCKYCADRYERSHNMAAAALAYTCAAVALGRRMLCKNSCFASDCSELHTAVQQMPGESPSSSSASDVDNLNNHSLGPSDKSTMAQMLGRAATASPHTMAGPAAAAMAAPSSHIIVPPHLHSSFTRFLKDATDMSNLLEAWQKASIVTAKAEVTCDQKGMLAVKRVGELGGFGDIETVVHLVRVAMDTIGH</sequence>
<dbReference type="PROSITE" id="PS51050">
    <property type="entry name" value="ZF_CW"/>
    <property type="match status" value="1"/>
</dbReference>
<feature type="region of interest" description="Disordered" evidence="4">
    <location>
        <begin position="1022"/>
        <end position="1052"/>
    </location>
</feature>
<keyword evidence="3" id="KW-0862">Zinc</keyword>
<dbReference type="Pfam" id="PF24756">
    <property type="entry name" value="THD_CWZF3-5-7"/>
    <property type="match status" value="1"/>
</dbReference>
<feature type="compositionally biased region" description="Polar residues" evidence="4">
    <location>
        <begin position="1429"/>
        <end position="1444"/>
    </location>
</feature>
<feature type="domain" description="CW-type" evidence="5">
    <location>
        <begin position="547"/>
        <end position="600"/>
    </location>
</feature>
<feature type="region of interest" description="Disordered" evidence="4">
    <location>
        <begin position="438"/>
        <end position="513"/>
    </location>
</feature>
<feature type="compositionally biased region" description="Basic and acidic residues" evidence="4">
    <location>
        <begin position="1173"/>
        <end position="1186"/>
    </location>
</feature>
<evidence type="ECO:0000313" key="6">
    <source>
        <dbReference type="EMBL" id="CAK9260762.1"/>
    </source>
</evidence>
<reference evidence="6" key="1">
    <citation type="submission" date="2024-02" db="EMBL/GenBank/DDBJ databases">
        <authorList>
            <consortium name="ELIXIR-Norway"/>
            <consortium name="Elixir Norway"/>
        </authorList>
    </citation>
    <scope>NUCLEOTIDE SEQUENCE</scope>
</reference>
<feature type="compositionally biased region" description="Basic and acidic residues" evidence="4">
    <location>
        <begin position="1022"/>
        <end position="1035"/>
    </location>
</feature>
<dbReference type="Gene3D" id="3.30.40.100">
    <property type="match status" value="1"/>
</dbReference>
<proteinExistence type="predicted"/>
<feature type="region of interest" description="Disordered" evidence="4">
    <location>
        <begin position="327"/>
        <end position="357"/>
    </location>
</feature>
<dbReference type="PANTHER" id="PTHR46524:SF7">
    <property type="entry name" value="CW-TYPE ZINC FINGER"/>
    <property type="match status" value="1"/>
</dbReference>
<dbReference type="Pfam" id="PF07496">
    <property type="entry name" value="zf-CW"/>
    <property type="match status" value="1"/>
</dbReference>
<dbReference type="InterPro" id="IPR056406">
    <property type="entry name" value="THD_CWZF3/5/7"/>
</dbReference>
<feature type="region of interest" description="Disordered" evidence="4">
    <location>
        <begin position="106"/>
        <end position="125"/>
    </location>
</feature>
<feature type="region of interest" description="Disordered" evidence="4">
    <location>
        <begin position="239"/>
        <end position="264"/>
    </location>
</feature>
<dbReference type="InterPro" id="IPR055300">
    <property type="entry name" value="CWZF3/5/7"/>
</dbReference>
<organism evidence="6 7">
    <name type="scientific">Sphagnum jensenii</name>
    <dbReference type="NCBI Taxonomy" id="128206"/>
    <lineage>
        <taxon>Eukaryota</taxon>
        <taxon>Viridiplantae</taxon>
        <taxon>Streptophyta</taxon>
        <taxon>Embryophyta</taxon>
        <taxon>Bryophyta</taxon>
        <taxon>Sphagnophytina</taxon>
        <taxon>Sphagnopsida</taxon>
        <taxon>Sphagnales</taxon>
        <taxon>Sphagnaceae</taxon>
        <taxon>Sphagnum</taxon>
    </lineage>
</organism>
<dbReference type="InterPro" id="IPR011124">
    <property type="entry name" value="Znf_CW"/>
</dbReference>
<gene>
    <name evidence="6" type="ORF">CSSPJE1EN1_LOCUS6240</name>
</gene>